<dbReference type="OrthoDB" id="1922932at2759"/>
<evidence type="ECO:0008006" key="7">
    <source>
        <dbReference type="Google" id="ProtNLM"/>
    </source>
</evidence>
<evidence type="ECO:0000256" key="3">
    <source>
        <dbReference type="ARBA" id="ARBA00022695"/>
    </source>
</evidence>
<dbReference type="GO" id="GO:0016779">
    <property type="term" value="F:nucleotidyltransferase activity"/>
    <property type="evidence" value="ECO:0007669"/>
    <property type="project" value="UniProtKB-KW"/>
</dbReference>
<evidence type="ECO:0000256" key="4">
    <source>
        <dbReference type="ARBA" id="ARBA00023163"/>
    </source>
</evidence>
<dbReference type="GO" id="GO:0000428">
    <property type="term" value="C:DNA-directed RNA polymerase complex"/>
    <property type="evidence" value="ECO:0007669"/>
    <property type="project" value="UniProtKB-KW"/>
</dbReference>
<dbReference type="EMBL" id="JACGCM010000981">
    <property type="protein sequence ID" value="KAF6163441.1"/>
    <property type="molecule type" value="Genomic_DNA"/>
</dbReference>
<dbReference type="InterPro" id="IPR050254">
    <property type="entry name" value="RNA_pol_beta''_euk"/>
</dbReference>
<keyword evidence="4" id="KW-0804">Transcription</keyword>
<comment type="caution">
    <text evidence="5">The sequence shown here is derived from an EMBL/GenBank/DDBJ whole genome shotgun (WGS) entry which is preliminary data.</text>
</comment>
<dbReference type="Proteomes" id="UP000541444">
    <property type="component" value="Unassembled WGS sequence"/>
</dbReference>
<protein>
    <recommendedName>
        <fullName evidence="7">RNA polymerase beta subunit</fullName>
    </recommendedName>
</protein>
<sequence length="291" mass="33663">MHWSTDVHHTLKYTYDNVHLLPKTSHLWILSGDPYRSSIVPFSSHKYQDQMNIHSLSVEQRSISNLFVTNDQARHKLFGSDFSDKKADRILDYSRPDRIVRNSHYNFLYPAILYENFDLLAKRRINRFIIPFQSNQQRDKEQISHSGISIEIPINGIFCINSILAYFDDLRYRRNSLGITKYGTIGVHSIEVHILPGSSFIMVQNNNIIGVDTKITLNTKSRVARPVVTYEIADEINLATLFPQDLLSERDNVQLRVINYILYGNGKPIRGISHTSIQYEVHASFVQVRGK</sequence>
<evidence type="ECO:0000256" key="1">
    <source>
        <dbReference type="ARBA" id="ARBA00022478"/>
    </source>
</evidence>
<organism evidence="5 6">
    <name type="scientific">Kingdonia uniflora</name>
    <dbReference type="NCBI Taxonomy" id="39325"/>
    <lineage>
        <taxon>Eukaryota</taxon>
        <taxon>Viridiplantae</taxon>
        <taxon>Streptophyta</taxon>
        <taxon>Embryophyta</taxon>
        <taxon>Tracheophyta</taxon>
        <taxon>Spermatophyta</taxon>
        <taxon>Magnoliopsida</taxon>
        <taxon>Ranunculales</taxon>
        <taxon>Circaeasteraceae</taxon>
        <taxon>Kingdonia</taxon>
    </lineage>
</organism>
<accession>A0A7J7N885</accession>
<keyword evidence="3" id="KW-0548">Nucleotidyltransferase</keyword>
<dbReference type="AlphaFoldDB" id="A0A7J7N885"/>
<keyword evidence="1" id="KW-0240">DNA-directed RNA polymerase</keyword>
<dbReference type="PANTHER" id="PTHR34995">
    <property type="entry name" value="DNA-DIRECTED RNA POLYMERASE SUBUNIT BETA"/>
    <property type="match status" value="1"/>
</dbReference>
<evidence type="ECO:0000256" key="2">
    <source>
        <dbReference type="ARBA" id="ARBA00022679"/>
    </source>
</evidence>
<gene>
    <name evidence="5" type="ORF">GIB67_029290</name>
</gene>
<evidence type="ECO:0000313" key="6">
    <source>
        <dbReference type="Proteomes" id="UP000541444"/>
    </source>
</evidence>
<evidence type="ECO:0000313" key="5">
    <source>
        <dbReference type="EMBL" id="KAF6163441.1"/>
    </source>
</evidence>
<proteinExistence type="predicted"/>
<dbReference type="PANTHER" id="PTHR34995:SF1">
    <property type="entry name" value="DNA-DIRECTED RNA POLYMERASE SUBUNIT BETA"/>
    <property type="match status" value="1"/>
</dbReference>
<keyword evidence="2" id="KW-0808">Transferase</keyword>
<reference evidence="5 6" key="1">
    <citation type="journal article" date="2020" name="IScience">
        <title>Genome Sequencing of the Endangered Kingdonia uniflora (Circaeasteraceae, Ranunculales) Reveals Potential Mechanisms of Evolutionary Specialization.</title>
        <authorList>
            <person name="Sun Y."/>
            <person name="Deng T."/>
            <person name="Zhang A."/>
            <person name="Moore M.J."/>
            <person name="Landis J.B."/>
            <person name="Lin N."/>
            <person name="Zhang H."/>
            <person name="Zhang X."/>
            <person name="Huang J."/>
            <person name="Zhang X."/>
            <person name="Sun H."/>
            <person name="Wang H."/>
        </authorList>
    </citation>
    <scope>NUCLEOTIDE SEQUENCE [LARGE SCALE GENOMIC DNA]</scope>
    <source>
        <strain evidence="5">TB1705</strain>
        <tissue evidence="5">Leaf</tissue>
    </source>
</reference>
<keyword evidence="6" id="KW-1185">Reference proteome</keyword>
<name>A0A7J7N885_9MAGN</name>